<feature type="region of interest" description="Disordered" evidence="1">
    <location>
        <begin position="50"/>
        <end position="74"/>
    </location>
</feature>
<dbReference type="AlphaFoldDB" id="A0A139HHU3"/>
<comment type="caution">
    <text evidence="2">The sequence shown here is derived from an EMBL/GenBank/DDBJ whole genome shotgun (WGS) entry which is preliminary data.</text>
</comment>
<dbReference type="Proteomes" id="UP000070133">
    <property type="component" value="Unassembled WGS sequence"/>
</dbReference>
<gene>
    <name evidence="2" type="ORF">AC578_6554</name>
</gene>
<protein>
    <submittedName>
        <fullName evidence="2">Uncharacterized protein</fullName>
    </submittedName>
</protein>
<keyword evidence="3" id="KW-1185">Reference proteome</keyword>
<dbReference type="EMBL" id="LFZN01000047">
    <property type="protein sequence ID" value="KXT01967.1"/>
    <property type="molecule type" value="Genomic_DNA"/>
</dbReference>
<reference evidence="2 3" key="1">
    <citation type="submission" date="2015-07" db="EMBL/GenBank/DDBJ databases">
        <title>Comparative genomics of the Sigatoka disease complex on banana suggests a link between parallel evolutionary changes in Pseudocercospora fijiensis and Pseudocercospora eumusae and increased virulence on the banana host.</title>
        <authorList>
            <person name="Chang T.-C."/>
            <person name="Salvucci A."/>
            <person name="Crous P.W."/>
            <person name="Stergiopoulos I."/>
        </authorList>
    </citation>
    <scope>NUCLEOTIDE SEQUENCE [LARGE SCALE GENOMIC DNA]</scope>
    <source>
        <strain evidence="2 3">CBS 114824</strain>
    </source>
</reference>
<sequence>MSTRKRPTVLQPQLFQIRQNPRPYTEVDTCKAPDLGGQLSAHRSELHGREGMCGNDDLGTSPGKGAAPIWVEKD</sequence>
<name>A0A139HHU3_9PEZI</name>
<proteinExistence type="predicted"/>
<evidence type="ECO:0000313" key="3">
    <source>
        <dbReference type="Proteomes" id="UP000070133"/>
    </source>
</evidence>
<organism evidence="2 3">
    <name type="scientific">Pseudocercospora eumusae</name>
    <dbReference type="NCBI Taxonomy" id="321146"/>
    <lineage>
        <taxon>Eukaryota</taxon>
        <taxon>Fungi</taxon>
        <taxon>Dikarya</taxon>
        <taxon>Ascomycota</taxon>
        <taxon>Pezizomycotina</taxon>
        <taxon>Dothideomycetes</taxon>
        <taxon>Dothideomycetidae</taxon>
        <taxon>Mycosphaerellales</taxon>
        <taxon>Mycosphaerellaceae</taxon>
        <taxon>Pseudocercospora</taxon>
    </lineage>
</organism>
<evidence type="ECO:0000256" key="1">
    <source>
        <dbReference type="SAM" id="MobiDB-lite"/>
    </source>
</evidence>
<accession>A0A139HHU3</accession>
<evidence type="ECO:0000313" key="2">
    <source>
        <dbReference type="EMBL" id="KXT01967.1"/>
    </source>
</evidence>